<evidence type="ECO:0000259" key="1">
    <source>
        <dbReference type="Pfam" id="PF20150"/>
    </source>
</evidence>
<evidence type="ECO:0000313" key="2">
    <source>
        <dbReference type="EMBL" id="KAJ3573718.1"/>
    </source>
</evidence>
<dbReference type="InterPro" id="IPR045518">
    <property type="entry name" value="2EXR"/>
</dbReference>
<dbReference type="AlphaFoldDB" id="A0A9W8NFJ5"/>
<sequence>MDYSSLTFHLFPKLPPELRNKIWHNALPNDLKLGFYTYKKGLWPFVNREAHGIALHWAEAQNPQVRTCIEEGQLVFLRRFIPNRDALFVRDWDAIFRDAADEMFAPELLDQLMTVWPGVMKIAMTKLLLQARHADLSDLFHENWHSVRALCILVDMPQEQDISTENTAGMHKPLLECESIYRVALWTGSDWDFDLLFPTWGGSDARQLVELVSQGLRAGLEEWNVYKFEIFLCTCTVGPWLRKE</sequence>
<dbReference type="Proteomes" id="UP001148614">
    <property type="component" value="Unassembled WGS sequence"/>
</dbReference>
<organism evidence="2 3">
    <name type="scientific">Xylaria arbuscula</name>
    <dbReference type="NCBI Taxonomy" id="114810"/>
    <lineage>
        <taxon>Eukaryota</taxon>
        <taxon>Fungi</taxon>
        <taxon>Dikarya</taxon>
        <taxon>Ascomycota</taxon>
        <taxon>Pezizomycotina</taxon>
        <taxon>Sordariomycetes</taxon>
        <taxon>Xylariomycetidae</taxon>
        <taxon>Xylariales</taxon>
        <taxon>Xylariaceae</taxon>
        <taxon>Xylaria</taxon>
    </lineage>
</organism>
<keyword evidence="3" id="KW-1185">Reference proteome</keyword>
<reference evidence="2" key="1">
    <citation type="submission" date="2022-07" db="EMBL/GenBank/DDBJ databases">
        <title>Genome Sequence of Xylaria arbuscula.</title>
        <authorList>
            <person name="Buettner E."/>
        </authorList>
    </citation>
    <scope>NUCLEOTIDE SEQUENCE</scope>
    <source>
        <strain evidence="2">VT107</strain>
    </source>
</reference>
<evidence type="ECO:0000313" key="3">
    <source>
        <dbReference type="Proteomes" id="UP001148614"/>
    </source>
</evidence>
<dbReference type="VEuPathDB" id="FungiDB:F4678DRAFT_477670"/>
<name>A0A9W8NFJ5_9PEZI</name>
<dbReference type="EMBL" id="JANPWZ010000662">
    <property type="protein sequence ID" value="KAJ3573718.1"/>
    <property type="molecule type" value="Genomic_DNA"/>
</dbReference>
<dbReference type="Pfam" id="PF20150">
    <property type="entry name" value="2EXR"/>
    <property type="match status" value="1"/>
</dbReference>
<accession>A0A9W8NFJ5</accession>
<comment type="caution">
    <text evidence="2">The sequence shown here is derived from an EMBL/GenBank/DDBJ whole genome shotgun (WGS) entry which is preliminary data.</text>
</comment>
<proteinExistence type="predicted"/>
<protein>
    <recommendedName>
        <fullName evidence="1">2EXR domain-containing protein</fullName>
    </recommendedName>
</protein>
<gene>
    <name evidence="2" type="ORF">NPX13_g4602</name>
</gene>
<feature type="domain" description="2EXR" evidence="1">
    <location>
        <begin position="8"/>
        <end position="36"/>
    </location>
</feature>